<feature type="compositionally biased region" description="Basic and acidic residues" evidence="1">
    <location>
        <begin position="422"/>
        <end position="437"/>
    </location>
</feature>
<dbReference type="OMA" id="NDYVHEN"/>
<dbReference type="FunFam" id="1.25.40.540:FF:000014">
    <property type="entry name" value="Uncharacterized protein"/>
    <property type="match status" value="1"/>
</dbReference>
<dbReference type="PANTHER" id="PTHR10933:SF9">
    <property type="entry name" value="IMMUNOGLOBULIN-BINDING PROTEIN 1"/>
    <property type="match status" value="1"/>
</dbReference>
<comment type="caution">
    <text evidence="2">The sequence shown here is derived from an EMBL/GenBank/DDBJ whole genome shotgun (WGS) entry which is preliminary data.</text>
</comment>
<evidence type="ECO:0000313" key="2">
    <source>
        <dbReference type="EMBL" id="KAE8302542.1"/>
    </source>
</evidence>
<proteinExistence type="predicted"/>
<reference evidence="2 3" key="1">
    <citation type="journal article" date="2007" name="Science">
        <title>Genomic minimalism in the early diverging intestinal parasite Giardia lamblia.</title>
        <authorList>
            <person name="Morrison H.G."/>
            <person name="McArthur A.G."/>
            <person name="Gillin F.D."/>
            <person name="Aley S.B."/>
            <person name="Adam R.D."/>
            <person name="Olsen G.J."/>
            <person name="Best A.A."/>
            <person name="Cande W.Z."/>
            <person name="Chen F."/>
            <person name="Cipriano M.J."/>
            <person name="Davids B.J."/>
            <person name="Dawson S.C."/>
            <person name="Elmendorf H.G."/>
            <person name="Hehl A.B."/>
            <person name="Holder M.E."/>
            <person name="Huse S.M."/>
            <person name="Kim U.U."/>
            <person name="Lasek-Nesselquist E."/>
            <person name="Manning G."/>
            <person name="Nigam A."/>
            <person name="Nixon J.E."/>
            <person name="Palm D."/>
            <person name="Passamaneck N.E."/>
            <person name="Prabhu A."/>
            <person name="Reich C.I."/>
            <person name="Reiner D.S."/>
            <person name="Samuelson J."/>
            <person name="Svard S.G."/>
            <person name="Sogin M.L."/>
        </authorList>
    </citation>
    <scope>NUCLEOTIDE SEQUENCE [LARGE SCALE GENOMIC DNA]</scope>
    <source>
        <strain evidence="2 3">WB C6</strain>
    </source>
</reference>
<dbReference type="Gene3D" id="1.25.40.540">
    <property type="entry name" value="TAP42-like family"/>
    <property type="match status" value="1"/>
</dbReference>
<dbReference type="GeneID" id="5698767"/>
<dbReference type="GO" id="GO:0009966">
    <property type="term" value="P:regulation of signal transduction"/>
    <property type="evidence" value="ECO:0007669"/>
    <property type="project" value="InterPro"/>
</dbReference>
<dbReference type="Pfam" id="PF04177">
    <property type="entry name" value="TAP42"/>
    <property type="match status" value="1"/>
</dbReference>
<dbReference type="KEGG" id="gla:GL50803_009058"/>
<dbReference type="RefSeq" id="XP_001705887.1">
    <property type="nucleotide sequence ID" value="XM_001705835.1"/>
</dbReference>
<dbReference type="HOGENOM" id="CLU_613161_0_0_1"/>
<feature type="compositionally biased region" description="Basic residues" evidence="1">
    <location>
        <begin position="438"/>
        <end position="447"/>
    </location>
</feature>
<evidence type="ECO:0000256" key="1">
    <source>
        <dbReference type="SAM" id="MobiDB-lite"/>
    </source>
</evidence>
<dbReference type="EMBL" id="AACB03000004">
    <property type="protein sequence ID" value="KAE8302542.1"/>
    <property type="molecule type" value="Genomic_DNA"/>
</dbReference>
<feature type="region of interest" description="Disordered" evidence="1">
    <location>
        <begin position="394"/>
        <end position="447"/>
    </location>
</feature>
<dbReference type="InterPro" id="IPR038511">
    <property type="entry name" value="TAP42/TAP46-like_sf"/>
</dbReference>
<dbReference type="InterPro" id="IPR007304">
    <property type="entry name" value="TAP46-like"/>
</dbReference>
<dbReference type="VEuPathDB" id="GiardiaDB:GL50803_9058"/>
<dbReference type="GO" id="GO:0005829">
    <property type="term" value="C:cytosol"/>
    <property type="evidence" value="ECO:0000318"/>
    <property type="project" value="GO_Central"/>
</dbReference>
<gene>
    <name evidence="2" type="ORF">GL50803_009058</name>
</gene>
<organism evidence="2 3">
    <name type="scientific">Giardia intestinalis (strain ATCC 50803 / WB clone C6)</name>
    <name type="common">Giardia lamblia</name>
    <dbReference type="NCBI Taxonomy" id="184922"/>
    <lineage>
        <taxon>Eukaryota</taxon>
        <taxon>Metamonada</taxon>
        <taxon>Diplomonadida</taxon>
        <taxon>Hexamitidae</taxon>
        <taxon>Giardiinae</taxon>
        <taxon>Giardia</taxon>
    </lineage>
</organism>
<dbReference type="GO" id="GO:0035303">
    <property type="term" value="P:regulation of dephosphorylation"/>
    <property type="evidence" value="ECO:0000318"/>
    <property type="project" value="GO_Central"/>
</dbReference>
<sequence>MDGTPVEQAVDGMSGMELLWLGLVEYKELRRLGKDEREKALKGVLQRFELLTTRGSAEQRLSKNESSKELNETNIPFLLGYYYVGKILNDYVHENRLKALTVASNNFVIFLEILTDYGMLSPDEAAEVVVMQQEAGLGGEKDEVDEMIEHVKPQQGIMKALATRQRAQQEFRVQQEAEAMHEEIAKLMQSTKRADYDAARDLLEKYLRALVLSAKFGALKELKYLYEETRMLSFEKNNPEEAERIRKDRMRYGAPENTAKKSINMVSLTEQDIAVIDKNKPIQISNAEDLKRLEVIKQEARKQGAFVPKDCIELLREGNEAAAVAMGPTKAGLSGIATASNLTTQDVLGQADGLRLNAEQFTGLNLVYGGGNPYTGQIPGDPNGDHRNVVYKVSRTETMQPGTKDEEPDEDKPPSDYSDDEEVHRQRKDDDENDGRKRGWGNRYRRM</sequence>
<keyword evidence="3" id="KW-1185">Reference proteome</keyword>
<name>A8BNC8_GIAIC</name>
<evidence type="ECO:0000313" key="3">
    <source>
        <dbReference type="Proteomes" id="UP000001548"/>
    </source>
</evidence>
<dbReference type="Proteomes" id="UP000001548">
    <property type="component" value="Unassembled WGS sequence"/>
</dbReference>
<dbReference type="GO" id="GO:0051721">
    <property type="term" value="F:protein phosphatase 2A binding"/>
    <property type="evidence" value="ECO:0000318"/>
    <property type="project" value="GO_Central"/>
</dbReference>
<dbReference type="AlphaFoldDB" id="A8BNC8"/>
<protein>
    <submittedName>
        <fullName evidence="2">TAP42-like family protein</fullName>
    </submittedName>
</protein>
<dbReference type="PANTHER" id="PTHR10933">
    <property type="entry name" value="IMMUNOGLOBULIN-BINDING PROTEIN 1"/>
    <property type="match status" value="1"/>
</dbReference>
<accession>A8BNC8</accession>